<name>A0ABU9DYY6_9FLAO</name>
<accession>A0ABU9DYY6</accession>
<dbReference type="RefSeq" id="WP_187660078.1">
    <property type="nucleotide sequence ID" value="NZ_JACTAB010000003.1"/>
</dbReference>
<feature type="transmembrane region" description="Helical" evidence="1">
    <location>
        <begin position="79"/>
        <end position="101"/>
    </location>
</feature>
<keyword evidence="3" id="KW-1185">Reference proteome</keyword>
<keyword evidence="1" id="KW-0812">Transmembrane</keyword>
<sequence>METQLITKTETSDRFSTYLAVGSFGIGTLLFLIHFILPEFGILYLIGYFYLLFAFLINLFVFLYLFFQFFIKPKEREVLTVKMLIMLANIPIALLYLYIIFYKF</sequence>
<gene>
    <name evidence="2" type="ORF">WMW71_04500</name>
</gene>
<feature type="transmembrane region" description="Helical" evidence="1">
    <location>
        <begin position="15"/>
        <end position="36"/>
    </location>
</feature>
<evidence type="ECO:0000313" key="3">
    <source>
        <dbReference type="Proteomes" id="UP001491349"/>
    </source>
</evidence>
<feature type="transmembrane region" description="Helical" evidence="1">
    <location>
        <begin position="42"/>
        <end position="67"/>
    </location>
</feature>
<comment type="caution">
    <text evidence="2">The sequence shown here is derived from an EMBL/GenBank/DDBJ whole genome shotgun (WGS) entry which is preliminary data.</text>
</comment>
<reference evidence="2 3" key="1">
    <citation type="submission" date="2024-04" db="EMBL/GenBank/DDBJ databases">
        <title>draft genome sequnece of Flavobacterium buctense JCM 30750.</title>
        <authorList>
            <person name="Kim D.-U."/>
        </authorList>
    </citation>
    <scope>NUCLEOTIDE SEQUENCE [LARGE SCALE GENOMIC DNA]</scope>
    <source>
        <strain evidence="2 3">JCM 30750</strain>
    </source>
</reference>
<organism evidence="2 3">
    <name type="scientific">Flavobacterium buctense</name>
    <dbReference type="NCBI Taxonomy" id="1648146"/>
    <lineage>
        <taxon>Bacteria</taxon>
        <taxon>Pseudomonadati</taxon>
        <taxon>Bacteroidota</taxon>
        <taxon>Flavobacteriia</taxon>
        <taxon>Flavobacteriales</taxon>
        <taxon>Flavobacteriaceae</taxon>
        <taxon>Flavobacterium</taxon>
    </lineage>
</organism>
<evidence type="ECO:0000256" key="1">
    <source>
        <dbReference type="SAM" id="Phobius"/>
    </source>
</evidence>
<evidence type="ECO:0000313" key="2">
    <source>
        <dbReference type="EMBL" id="MEK8179594.1"/>
    </source>
</evidence>
<keyword evidence="1" id="KW-0472">Membrane</keyword>
<dbReference type="Proteomes" id="UP001491349">
    <property type="component" value="Unassembled WGS sequence"/>
</dbReference>
<proteinExistence type="predicted"/>
<keyword evidence="1" id="KW-1133">Transmembrane helix</keyword>
<protein>
    <submittedName>
        <fullName evidence="2">Uncharacterized protein</fullName>
    </submittedName>
</protein>
<dbReference type="EMBL" id="JBBPCB010000002">
    <property type="protein sequence ID" value="MEK8179594.1"/>
    <property type="molecule type" value="Genomic_DNA"/>
</dbReference>